<evidence type="ECO:0000256" key="1">
    <source>
        <dbReference type="ARBA" id="ARBA00003128"/>
    </source>
</evidence>
<dbReference type="AlphaFoldDB" id="A0A7W6DRW2"/>
<evidence type="ECO:0008006" key="9">
    <source>
        <dbReference type="Google" id="ProtNLM"/>
    </source>
</evidence>
<comment type="similarity">
    <text evidence="2">Belongs to the PufQ family.</text>
</comment>
<dbReference type="GO" id="GO:0030494">
    <property type="term" value="P:bacteriochlorophyll biosynthetic process"/>
    <property type="evidence" value="ECO:0007669"/>
    <property type="project" value="UniProtKB-KW"/>
</dbReference>
<proteinExistence type="inferred from homology"/>
<sequence length="74" mass="7976">MTDVTSHAPGRYAARRGQGAEYAVYFGAIFVTALAFAVVSCLRDLALGNTRQWSGPLARARRDAGRITPMIFSA</sequence>
<keyword evidence="5" id="KW-0077">Bacteriochlorophyll biosynthesis</keyword>
<dbReference type="InterPro" id="IPR008800">
    <property type="entry name" value="PufQ_cyt-su"/>
</dbReference>
<evidence type="ECO:0000256" key="3">
    <source>
        <dbReference type="ARBA" id="ARBA00022531"/>
    </source>
</evidence>
<reference evidence="7 8" key="1">
    <citation type="submission" date="2020-08" db="EMBL/GenBank/DDBJ databases">
        <title>Genomic Encyclopedia of Type Strains, Phase IV (KMG-IV): sequencing the most valuable type-strain genomes for metagenomic binning, comparative biology and taxonomic classification.</title>
        <authorList>
            <person name="Goeker M."/>
        </authorList>
    </citation>
    <scope>NUCLEOTIDE SEQUENCE [LARGE SCALE GENOMIC DNA]</scope>
    <source>
        <strain evidence="7 8">DSM 102235</strain>
    </source>
</reference>
<keyword evidence="6" id="KW-0812">Transmembrane</keyword>
<evidence type="ECO:0000256" key="2">
    <source>
        <dbReference type="ARBA" id="ARBA00009920"/>
    </source>
</evidence>
<dbReference type="RefSeq" id="WP_183969608.1">
    <property type="nucleotide sequence ID" value="NZ_BAABBZ010000054.1"/>
</dbReference>
<evidence type="ECO:0000256" key="6">
    <source>
        <dbReference type="SAM" id="Phobius"/>
    </source>
</evidence>
<name>A0A7W6DRW2_9RHOB</name>
<evidence type="ECO:0000313" key="7">
    <source>
        <dbReference type="EMBL" id="MBB3988071.1"/>
    </source>
</evidence>
<evidence type="ECO:0000256" key="5">
    <source>
        <dbReference type="ARBA" id="ARBA00023181"/>
    </source>
</evidence>
<feature type="transmembrane region" description="Helical" evidence="6">
    <location>
        <begin position="22"/>
        <end position="42"/>
    </location>
</feature>
<evidence type="ECO:0000256" key="4">
    <source>
        <dbReference type="ARBA" id="ARBA00023171"/>
    </source>
</evidence>
<keyword evidence="6" id="KW-0472">Membrane</keyword>
<comment type="function">
    <text evidence="1">Required for bacteriochlorophyll biosynthesis. Directly involved in the assembly of both the B875 and B800-850 pigment-protein complexes.</text>
</comment>
<evidence type="ECO:0000313" key="8">
    <source>
        <dbReference type="Proteomes" id="UP000541426"/>
    </source>
</evidence>
<keyword evidence="3" id="KW-0602">Photosynthesis</keyword>
<keyword evidence="8" id="KW-1185">Reference proteome</keyword>
<dbReference type="GO" id="GO:0015979">
    <property type="term" value="P:photosynthesis"/>
    <property type="evidence" value="ECO:0007669"/>
    <property type="project" value="UniProtKB-KW"/>
</dbReference>
<dbReference type="Proteomes" id="UP000541426">
    <property type="component" value="Unassembled WGS sequence"/>
</dbReference>
<organism evidence="7 8">
    <name type="scientific">Sagittula marina</name>
    <dbReference type="NCBI Taxonomy" id="943940"/>
    <lineage>
        <taxon>Bacteria</taxon>
        <taxon>Pseudomonadati</taxon>
        <taxon>Pseudomonadota</taxon>
        <taxon>Alphaproteobacteria</taxon>
        <taxon>Rhodobacterales</taxon>
        <taxon>Roseobacteraceae</taxon>
        <taxon>Sagittula</taxon>
    </lineage>
</organism>
<gene>
    <name evidence="7" type="ORF">GGQ68_004427</name>
</gene>
<protein>
    <recommendedName>
        <fullName evidence="9">PufQ cytochrome subunit</fullName>
    </recommendedName>
</protein>
<comment type="caution">
    <text evidence="7">The sequence shown here is derived from an EMBL/GenBank/DDBJ whole genome shotgun (WGS) entry which is preliminary data.</text>
</comment>
<keyword evidence="6" id="KW-1133">Transmembrane helix</keyword>
<keyword evidence="4" id="KW-0149">Chlorophyll biosynthesis</keyword>
<dbReference type="EMBL" id="JACIEJ010000015">
    <property type="protein sequence ID" value="MBB3988071.1"/>
    <property type="molecule type" value="Genomic_DNA"/>
</dbReference>
<dbReference type="Pfam" id="PF05398">
    <property type="entry name" value="PufQ"/>
    <property type="match status" value="1"/>
</dbReference>
<accession>A0A7W6DRW2</accession>